<name>A0A0F9GBB4_9ZZZZ</name>
<proteinExistence type="predicted"/>
<evidence type="ECO:0000313" key="1">
    <source>
        <dbReference type="EMBL" id="KKL96078.1"/>
    </source>
</evidence>
<comment type="caution">
    <text evidence="1">The sequence shown here is derived from an EMBL/GenBank/DDBJ whole genome shotgun (WGS) entry which is preliminary data.</text>
</comment>
<protein>
    <submittedName>
        <fullName evidence="1">Uncharacterized protein</fullName>
    </submittedName>
</protein>
<organism evidence="1">
    <name type="scientific">marine sediment metagenome</name>
    <dbReference type="NCBI Taxonomy" id="412755"/>
    <lineage>
        <taxon>unclassified sequences</taxon>
        <taxon>metagenomes</taxon>
        <taxon>ecological metagenomes</taxon>
    </lineage>
</organism>
<dbReference type="EMBL" id="LAZR01018525">
    <property type="protein sequence ID" value="KKL96078.1"/>
    <property type="molecule type" value="Genomic_DNA"/>
</dbReference>
<sequence>MTTAAAAQPDDRYVGSPRNLSWGGVEMTLRALKDGGAEIRIDSDHIAWPHDSDPRRLLLINPEKIR</sequence>
<accession>A0A0F9GBB4</accession>
<gene>
    <name evidence="1" type="ORF">LCGC14_1848100</name>
</gene>
<dbReference type="AlphaFoldDB" id="A0A0F9GBB4"/>
<reference evidence="1" key="1">
    <citation type="journal article" date="2015" name="Nature">
        <title>Complex archaea that bridge the gap between prokaryotes and eukaryotes.</title>
        <authorList>
            <person name="Spang A."/>
            <person name="Saw J.H."/>
            <person name="Jorgensen S.L."/>
            <person name="Zaremba-Niedzwiedzka K."/>
            <person name="Martijn J."/>
            <person name="Lind A.E."/>
            <person name="van Eijk R."/>
            <person name="Schleper C."/>
            <person name="Guy L."/>
            <person name="Ettema T.J."/>
        </authorList>
    </citation>
    <scope>NUCLEOTIDE SEQUENCE</scope>
</reference>